<dbReference type="InterPro" id="IPR016483">
    <property type="entry name" value="UCP006404_Pept_M50_CBS"/>
</dbReference>
<comment type="subcellular location">
    <subcellularLocation>
        <location evidence="1 14">Cell membrane</location>
        <topology evidence="1 14">Multi-pass membrane protein</topology>
    </subcellularLocation>
</comment>
<evidence type="ECO:0000256" key="7">
    <source>
        <dbReference type="ARBA" id="ARBA00022737"/>
    </source>
</evidence>
<evidence type="ECO:0000259" key="17">
    <source>
        <dbReference type="Pfam" id="PF02163"/>
    </source>
</evidence>
<feature type="transmembrane region" description="Helical" evidence="14">
    <location>
        <begin position="105"/>
        <end position="130"/>
    </location>
</feature>
<keyword evidence="11 14" id="KW-0482">Metalloprotease</keyword>
<dbReference type="GO" id="GO:0005886">
    <property type="term" value="C:plasma membrane"/>
    <property type="evidence" value="ECO:0007669"/>
    <property type="project" value="UniProtKB-SubCell"/>
</dbReference>
<feature type="binding site" evidence="16">
    <location>
        <position position="71"/>
    </location>
    <ligand>
        <name>Zn(2+)</name>
        <dbReference type="ChEBI" id="CHEBI:29105"/>
        <note>catalytic</note>
    </ligand>
</feature>
<keyword evidence="13 14" id="KW-0472">Membrane</keyword>
<evidence type="ECO:0000256" key="10">
    <source>
        <dbReference type="ARBA" id="ARBA00022989"/>
    </source>
</evidence>
<feature type="binding site" evidence="16">
    <location>
        <position position="67"/>
    </location>
    <ligand>
        <name>Zn(2+)</name>
        <dbReference type="ChEBI" id="CHEBI:29105"/>
        <note>catalytic</note>
    </ligand>
</feature>
<dbReference type="RefSeq" id="WP_111504890.1">
    <property type="nucleotide sequence ID" value="NZ_QKYN01000106.1"/>
</dbReference>
<dbReference type="OrthoDB" id="9781963at2"/>
<dbReference type="GO" id="GO:0046872">
    <property type="term" value="F:metal ion binding"/>
    <property type="evidence" value="ECO:0007669"/>
    <property type="project" value="UniProtKB-UniRule"/>
</dbReference>
<feature type="transmembrane region" description="Helical" evidence="14">
    <location>
        <begin position="142"/>
        <end position="159"/>
    </location>
</feature>
<evidence type="ECO:0000256" key="15">
    <source>
        <dbReference type="PIRSR" id="PIRSR006404-1"/>
    </source>
</evidence>
<evidence type="ECO:0000256" key="9">
    <source>
        <dbReference type="ARBA" id="ARBA00022833"/>
    </source>
</evidence>
<evidence type="ECO:0000313" key="19">
    <source>
        <dbReference type="Proteomes" id="UP000248889"/>
    </source>
</evidence>
<keyword evidence="4 14" id="KW-0645">Protease</keyword>
<name>A0A2X0IDW4_9ACTN</name>
<evidence type="ECO:0000256" key="4">
    <source>
        <dbReference type="ARBA" id="ARBA00022670"/>
    </source>
</evidence>
<dbReference type="Pfam" id="PF02163">
    <property type="entry name" value="Peptidase_M50"/>
    <property type="match status" value="2"/>
</dbReference>
<feature type="transmembrane region" description="Helical" evidence="14">
    <location>
        <begin position="47"/>
        <end position="66"/>
    </location>
</feature>
<keyword evidence="19" id="KW-1185">Reference proteome</keyword>
<evidence type="ECO:0000256" key="5">
    <source>
        <dbReference type="ARBA" id="ARBA00022692"/>
    </source>
</evidence>
<evidence type="ECO:0000256" key="14">
    <source>
        <dbReference type="PIRNR" id="PIRNR006404"/>
    </source>
</evidence>
<accession>A0A2X0IDW4</accession>
<evidence type="ECO:0000256" key="12">
    <source>
        <dbReference type="ARBA" id="ARBA00023122"/>
    </source>
</evidence>
<evidence type="ECO:0000256" key="8">
    <source>
        <dbReference type="ARBA" id="ARBA00022801"/>
    </source>
</evidence>
<keyword evidence="7" id="KW-0677">Repeat</keyword>
<comment type="similarity">
    <text evidence="2 14">Belongs to the peptidase M50B family.</text>
</comment>
<feature type="transmembrane region" description="Helical" evidence="14">
    <location>
        <begin position="21"/>
        <end position="41"/>
    </location>
</feature>
<protein>
    <recommendedName>
        <fullName evidence="14">Zinc metalloprotease</fullName>
    </recommendedName>
</protein>
<dbReference type="PIRSF" id="PIRSF006404">
    <property type="entry name" value="UCP006404_Pept_M50_CBS"/>
    <property type="match status" value="1"/>
</dbReference>
<evidence type="ECO:0000256" key="1">
    <source>
        <dbReference type="ARBA" id="ARBA00004651"/>
    </source>
</evidence>
<comment type="caution">
    <text evidence="18">The sequence shown here is derived from an EMBL/GenBank/DDBJ whole genome shotgun (WGS) entry which is preliminary data.</text>
</comment>
<dbReference type="SUPFAM" id="SSF54631">
    <property type="entry name" value="CBS-domain pair"/>
    <property type="match status" value="1"/>
</dbReference>
<evidence type="ECO:0000256" key="6">
    <source>
        <dbReference type="ARBA" id="ARBA00022723"/>
    </source>
</evidence>
<keyword evidence="3 14" id="KW-1003">Cell membrane</keyword>
<dbReference type="InterPro" id="IPR046342">
    <property type="entry name" value="CBS_dom_sf"/>
</dbReference>
<sequence>MRGSAAFGRLFGIPVRVHWSAPVLVAVLAVGLGGRTLPAWLPGRGGGFYLGAGLLGALLLVASLMAHELAHALAARHAGTRVDSMTLWALGGVTRIGRVTAPARALWVALAGPLVSLVLAGAGIGLGFLALRALDWEVPAALLLWSGVVNLLVAVFNLLPAAPLDGGRVLQAALWWRAGDRERAERQAGRCGQVLAVLMLAGGWVALVRGAGVGLWLLVMGGFLAIAAAAEIQHATIGLAVRGRRVGELASPPLSVPDWSTVAQCLAGSAAWRSAGSAALVDLDGRPSGVVRLRTLLAVPERMREEVRVRDVAVPLGQCATAAPDEELPGPALDAALGNPPLLVLDGGRLVGVVTLADIAVLMRRRRRSVRG</sequence>
<gene>
    <name evidence="18" type="ORF">DN069_26045</name>
</gene>
<reference evidence="18 19" key="1">
    <citation type="submission" date="2018-06" db="EMBL/GenBank/DDBJ databases">
        <title>Streptacidiphilus pinicola sp. nov., isolated from pine grove soil.</title>
        <authorList>
            <person name="Roh S.G."/>
            <person name="Park S."/>
            <person name="Kim M.-K."/>
            <person name="Yun B.-R."/>
            <person name="Park J."/>
            <person name="Kim M.J."/>
            <person name="Kim Y.S."/>
            <person name="Kim S.B."/>
        </authorList>
    </citation>
    <scope>NUCLEOTIDE SEQUENCE [LARGE SCALE GENOMIC DNA]</scope>
    <source>
        <strain evidence="18 19">MMS16-CNU450</strain>
    </source>
</reference>
<dbReference type="InterPro" id="IPR008915">
    <property type="entry name" value="Peptidase_M50"/>
</dbReference>
<dbReference type="EMBL" id="QKYN01000106">
    <property type="protein sequence ID" value="RAG82727.1"/>
    <property type="molecule type" value="Genomic_DNA"/>
</dbReference>
<keyword evidence="5 14" id="KW-0812">Transmembrane</keyword>
<dbReference type="AlphaFoldDB" id="A0A2X0IDW4"/>
<keyword evidence="8 14" id="KW-0378">Hydrolase</keyword>
<evidence type="ECO:0000256" key="11">
    <source>
        <dbReference type="ARBA" id="ARBA00023049"/>
    </source>
</evidence>
<feature type="transmembrane region" description="Helical" evidence="14">
    <location>
        <begin position="213"/>
        <end position="232"/>
    </location>
</feature>
<keyword evidence="9 14" id="KW-0862">Zinc</keyword>
<dbReference type="GO" id="GO:0008237">
    <property type="term" value="F:metallopeptidase activity"/>
    <property type="evidence" value="ECO:0007669"/>
    <property type="project" value="UniProtKB-UniRule"/>
</dbReference>
<evidence type="ECO:0000313" key="18">
    <source>
        <dbReference type="EMBL" id="RAG82727.1"/>
    </source>
</evidence>
<feature type="domain" description="Peptidase M50" evidence="17">
    <location>
        <begin position="57"/>
        <end position="127"/>
    </location>
</feature>
<evidence type="ECO:0000256" key="3">
    <source>
        <dbReference type="ARBA" id="ARBA00022475"/>
    </source>
</evidence>
<keyword evidence="10 14" id="KW-1133">Transmembrane helix</keyword>
<evidence type="ECO:0000256" key="16">
    <source>
        <dbReference type="PIRSR" id="PIRSR006404-2"/>
    </source>
</evidence>
<feature type="binding site" evidence="16">
    <location>
        <position position="165"/>
    </location>
    <ligand>
        <name>Zn(2+)</name>
        <dbReference type="ChEBI" id="CHEBI:29105"/>
        <note>catalytic</note>
    </ligand>
</feature>
<dbReference type="Proteomes" id="UP000248889">
    <property type="component" value="Unassembled WGS sequence"/>
</dbReference>
<organism evidence="18 19">
    <name type="scientific">Streptacidiphilus pinicola</name>
    <dbReference type="NCBI Taxonomy" id="2219663"/>
    <lineage>
        <taxon>Bacteria</taxon>
        <taxon>Bacillati</taxon>
        <taxon>Actinomycetota</taxon>
        <taxon>Actinomycetes</taxon>
        <taxon>Kitasatosporales</taxon>
        <taxon>Streptomycetaceae</taxon>
        <taxon>Streptacidiphilus</taxon>
    </lineage>
</organism>
<feature type="active site" evidence="15">
    <location>
        <position position="68"/>
    </location>
</feature>
<evidence type="ECO:0000256" key="2">
    <source>
        <dbReference type="ARBA" id="ARBA00007931"/>
    </source>
</evidence>
<keyword evidence="12" id="KW-0129">CBS domain</keyword>
<feature type="domain" description="Peptidase M50" evidence="17">
    <location>
        <begin position="140"/>
        <end position="197"/>
    </location>
</feature>
<comment type="cofactor">
    <cofactor evidence="14 16">
        <name>Zn(2+)</name>
        <dbReference type="ChEBI" id="CHEBI:29105"/>
    </cofactor>
    <text evidence="14 16">Binds 1 zinc ion per subunit.</text>
</comment>
<dbReference type="PANTHER" id="PTHR39188">
    <property type="entry name" value="MEMBRANE-ASSOCIATED ZINC METALLOPROTEASE M50B"/>
    <property type="match status" value="1"/>
</dbReference>
<evidence type="ECO:0000256" key="13">
    <source>
        <dbReference type="ARBA" id="ARBA00023136"/>
    </source>
</evidence>
<dbReference type="GO" id="GO:0006508">
    <property type="term" value="P:proteolysis"/>
    <property type="evidence" value="ECO:0007669"/>
    <property type="project" value="UniProtKB-KW"/>
</dbReference>
<proteinExistence type="inferred from homology"/>
<dbReference type="PANTHER" id="PTHR39188:SF3">
    <property type="entry name" value="STAGE IV SPORULATION PROTEIN FB"/>
    <property type="match status" value="1"/>
</dbReference>
<keyword evidence="6 14" id="KW-0479">Metal-binding</keyword>